<keyword evidence="2" id="KW-0479">Metal-binding</keyword>
<dbReference type="RefSeq" id="WP_035842928.1">
    <property type="nucleotide sequence ID" value="NZ_BNAB01000001.1"/>
</dbReference>
<name>A0AAN4ZXV7_9RHOB</name>
<proteinExistence type="predicted"/>
<comment type="caution">
    <text evidence="6">The sequence shown here is derived from an EMBL/GenBank/DDBJ whole genome shotgun (WGS) entry which is preliminary data.</text>
</comment>
<dbReference type="EMBL" id="BNAB01000001">
    <property type="protein sequence ID" value="GHD98076.1"/>
    <property type="molecule type" value="Genomic_DNA"/>
</dbReference>
<dbReference type="GO" id="GO:0016787">
    <property type="term" value="F:hydrolase activity"/>
    <property type="evidence" value="ECO:0007669"/>
    <property type="project" value="UniProtKB-KW"/>
</dbReference>
<dbReference type="Proteomes" id="UP000199541">
    <property type="component" value="Unassembled WGS sequence"/>
</dbReference>
<sequence>MATAVRFLLSADDYALTPGVSRGIAELAQARRLSATTALVTLPGWEGAAQDVARLRGQIAVGLHLNLTLGAPLGPMPRHAPGGRLPPIRDWIRRGLGGAIDLAEVQAEIARQIARFEAVAGAPPDLIDGHHHVHALPGVRRALAAALRDRFGAGPAPLLRVPADGLWPILRRRAAPAKALTVAVLSAPAAPLFRGLGAPVNAGFSGFSAFRRDIPFAQELARFCRAPGRRHMVMCHPGHADAALRALDPVAARREDELATLMAVADLPARIHHPAGARGPDGRIGWDFLDRT</sequence>
<dbReference type="PANTHER" id="PTHR31609:SF1">
    <property type="entry name" value="CARBOHYDRATE DEACETYLASE"/>
    <property type="match status" value="1"/>
</dbReference>
<evidence type="ECO:0000313" key="8">
    <source>
        <dbReference type="Proteomes" id="UP000199541"/>
    </source>
</evidence>
<evidence type="ECO:0000256" key="5">
    <source>
        <dbReference type="ARBA" id="ARBA00023277"/>
    </source>
</evidence>
<dbReference type="Pfam" id="PF04794">
    <property type="entry name" value="YdjC"/>
    <property type="match status" value="1"/>
</dbReference>
<keyword evidence="4" id="KW-0460">Magnesium</keyword>
<dbReference type="InterPro" id="IPR011330">
    <property type="entry name" value="Glyco_hydro/deAcase_b/a-brl"/>
</dbReference>
<reference evidence="6" key="3">
    <citation type="submission" date="2023-06" db="EMBL/GenBank/DDBJ databases">
        <authorList>
            <person name="Sun Q."/>
            <person name="Zhou Y."/>
        </authorList>
    </citation>
    <scope>NUCLEOTIDE SEQUENCE</scope>
    <source>
        <strain evidence="6">CGMCC 1.10859</strain>
    </source>
</reference>
<evidence type="ECO:0008006" key="10">
    <source>
        <dbReference type="Google" id="ProtNLM"/>
    </source>
</evidence>
<reference evidence="6" key="1">
    <citation type="journal article" date="2014" name="Int. J. Syst. Evol. Microbiol.">
        <title>Complete genome sequence of Corynebacterium casei LMG S-19264T (=DSM 44701T), isolated from a smear-ripened cheese.</title>
        <authorList>
            <consortium name="US DOE Joint Genome Institute (JGI-PGF)"/>
            <person name="Walter F."/>
            <person name="Albersmeier A."/>
            <person name="Kalinowski J."/>
            <person name="Ruckert C."/>
        </authorList>
    </citation>
    <scope>NUCLEOTIDE SEQUENCE</scope>
    <source>
        <strain evidence="6">CGMCC 1.10859</strain>
    </source>
</reference>
<dbReference type="GO" id="GO:0046872">
    <property type="term" value="F:metal ion binding"/>
    <property type="evidence" value="ECO:0007669"/>
    <property type="project" value="UniProtKB-KW"/>
</dbReference>
<keyword evidence="8" id="KW-1185">Reference proteome</keyword>
<dbReference type="GO" id="GO:0005975">
    <property type="term" value="P:carbohydrate metabolic process"/>
    <property type="evidence" value="ECO:0007669"/>
    <property type="project" value="InterPro"/>
</dbReference>
<protein>
    <recommendedName>
        <fullName evidence="10">ChbG/HpnK family deacetylase</fullName>
    </recommendedName>
</protein>
<dbReference type="GO" id="GO:0019213">
    <property type="term" value="F:deacetylase activity"/>
    <property type="evidence" value="ECO:0007669"/>
    <property type="project" value="TreeGrafter"/>
</dbReference>
<evidence type="ECO:0000313" key="7">
    <source>
        <dbReference type="EMBL" id="SDW54464.1"/>
    </source>
</evidence>
<dbReference type="Gene3D" id="3.20.20.370">
    <property type="entry name" value="Glycoside hydrolase/deacetylase"/>
    <property type="match status" value="1"/>
</dbReference>
<evidence type="ECO:0000313" key="6">
    <source>
        <dbReference type="EMBL" id="GHD98076.1"/>
    </source>
</evidence>
<dbReference type="SUPFAM" id="SSF88713">
    <property type="entry name" value="Glycoside hydrolase/deacetylase"/>
    <property type="match status" value="1"/>
</dbReference>
<reference evidence="7 8" key="2">
    <citation type="submission" date="2016-10" db="EMBL/GenBank/DDBJ databases">
        <authorList>
            <person name="Varghese N."/>
            <person name="Submissions S."/>
        </authorList>
    </citation>
    <scope>NUCLEOTIDE SEQUENCE [LARGE SCALE GENOMIC DNA]</scope>
    <source>
        <strain evidence="7 8">DSM 24802</strain>
    </source>
</reference>
<evidence type="ECO:0000256" key="1">
    <source>
        <dbReference type="ARBA" id="ARBA00001946"/>
    </source>
</evidence>
<accession>A0AAN4ZXV7</accession>
<evidence type="ECO:0000256" key="2">
    <source>
        <dbReference type="ARBA" id="ARBA00022723"/>
    </source>
</evidence>
<dbReference type="CDD" id="cd10807">
    <property type="entry name" value="YdjC_like_3"/>
    <property type="match status" value="1"/>
</dbReference>
<gene>
    <name evidence="6" type="ORF">GCM10008024_00140</name>
    <name evidence="7" type="ORF">SAMN05444006_104203</name>
</gene>
<dbReference type="InterPro" id="IPR006879">
    <property type="entry name" value="YdjC-like"/>
</dbReference>
<dbReference type="PANTHER" id="PTHR31609">
    <property type="entry name" value="YDJC DEACETYLASE FAMILY MEMBER"/>
    <property type="match status" value="1"/>
</dbReference>
<dbReference type="EMBL" id="FNOB01000004">
    <property type="protein sequence ID" value="SDW54464.1"/>
    <property type="molecule type" value="Genomic_DNA"/>
</dbReference>
<keyword evidence="3" id="KW-0378">Hydrolase</keyword>
<evidence type="ECO:0000256" key="3">
    <source>
        <dbReference type="ARBA" id="ARBA00022801"/>
    </source>
</evidence>
<evidence type="ECO:0000256" key="4">
    <source>
        <dbReference type="ARBA" id="ARBA00022842"/>
    </source>
</evidence>
<keyword evidence="5" id="KW-0119">Carbohydrate metabolism</keyword>
<evidence type="ECO:0000313" key="9">
    <source>
        <dbReference type="Proteomes" id="UP000634647"/>
    </source>
</evidence>
<organism evidence="6 9">
    <name type="scientific">Allgaiera indica</name>
    <dbReference type="NCBI Taxonomy" id="765699"/>
    <lineage>
        <taxon>Bacteria</taxon>
        <taxon>Pseudomonadati</taxon>
        <taxon>Pseudomonadota</taxon>
        <taxon>Alphaproteobacteria</taxon>
        <taxon>Rhodobacterales</taxon>
        <taxon>Paracoccaceae</taxon>
        <taxon>Allgaiera</taxon>
    </lineage>
</organism>
<dbReference type="AlphaFoldDB" id="A0AAN4ZXV7"/>
<dbReference type="Proteomes" id="UP000634647">
    <property type="component" value="Unassembled WGS sequence"/>
</dbReference>
<comment type="cofactor">
    <cofactor evidence="1">
        <name>Mg(2+)</name>
        <dbReference type="ChEBI" id="CHEBI:18420"/>
    </cofactor>
</comment>